<dbReference type="EMBL" id="JARGEI010000006">
    <property type="protein sequence ID" value="KAJ8729924.1"/>
    <property type="molecule type" value="Genomic_DNA"/>
</dbReference>
<keyword evidence="3" id="KW-1185">Reference proteome</keyword>
<feature type="compositionally biased region" description="Basic and acidic residues" evidence="1">
    <location>
        <begin position="84"/>
        <end position="94"/>
    </location>
</feature>
<evidence type="ECO:0000256" key="1">
    <source>
        <dbReference type="SAM" id="MobiDB-lite"/>
    </source>
</evidence>
<accession>A0AAD7YX22</accession>
<dbReference type="AlphaFoldDB" id="A0AAD7YX22"/>
<evidence type="ECO:0000313" key="3">
    <source>
        <dbReference type="Proteomes" id="UP001231518"/>
    </source>
</evidence>
<feature type="region of interest" description="Disordered" evidence="1">
    <location>
        <begin position="48"/>
        <end position="94"/>
    </location>
</feature>
<proteinExistence type="predicted"/>
<evidence type="ECO:0000313" key="2">
    <source>
        <dbReference type="EMBL" id="KAJ8729924.1"/>
    </source>
</evidence>
<dbReference type="Proteomes" id="UP001231518">
    <property type="component" value="Chromosome 9"/>
</dbReference>
<sequence length="94" mass="10244">MLDAFLVPTSMVHLKESIHHEMAAINITQSQMLCRGVSGHKVGGLRAHAPRISFTSKDEPDPHELRRKSASSRLGSSPRSSIASEDRADGIALR</sequence>
<comment type="caution">
    <text evidence="2">The sequence shown here is derived from an EMBL/GenBank/DDBJ whole genome shotgun (WGS) entry which is preliminary data.</text>
</comment>
<gene>
    <name evidence="2" type="ORF">PYW07_016962</name>
</gene>
<name>A0AAD7YX22_MYTSE</name>
<feature type="compositionally biased region" description="Low complexity" evidence="1">
    <location>
        <begin position="71"/>
        <end position="83"/>
    </location>
</feature>
<protein>
    <submittedName>
        <fullName evidence="2">Uncharacterized protein</fullName>
    </submittedName>
</protein>
<reference evidence="2" key="1">
    <citation type="submission" date="2023-03" db="EMBL/GenBank/DDBJ databases">
        <title>Chromosome-level genomes of two armyworms, Mythimna separata and Mythimna loreyi, provide insights into the biosynthesis and reception of sex pheromones.</title>
        <authorList>
            <person name="Zhao H."/>
        </authorList>
    </citation>
    <scope>NUCLEOTIDE SEQUENCE</scope>
    <source>
        <strain evidence="2">BeijingLab</strain>
        <tissue evidence="2">Pupa</tissue>
    </source>
</reference>
<organism evidence="2 3">
    <name type="scientific">Mythimna separata</name>
    <name type="common">Oriental armyworm</name>
    <name type="synonym">Pseudaletia separata</name>
    <dbReference type="NCBI Taxonomy" id="271217"/>
    <lineage>
        <taxon>Eukaryota</taxon>
        <taxon>Metazoa</taxon>
        <taxon>Ecdysozoa</taxon>
        <taxon>Arthropoda</taxon>
        <taxon>Hexapoda</taxon>
        <taxon>Insecta</taxon>
        <taxon>Pterygota</taxon>
        <taxon>Neoptera</taxon>
        <taxon>Endopterygota</taxon>
        <taxon>Lepidoptera</taxon>
        <taxon>Glossata</taxon>
        <taxon>Ditrysia</taxon>
        <taxon>Noctuoidea</taxon>
        <taxon>Noctuidae</taxon>
        <taxon>Noctuinae</taxon>
        <taxon>Hadenini</taxon>
        <taxon>Mythimna</taxon>
    </lineage>
</organism>